<keyword evidence="2" id="KW-1185">Reference proteome</keyword>
<proteinExistence type="predicted"/>
<comment type="caution">
    <text evidence="1">The sequence shown here is derived from an EMBL/GenBank/DDBJ whole genome shotgun (WGS) entry which is preliminary data.</text>
</comment>
<reference evidence="1 2" key="1">
    <citation type="submission" date="2023-07" db="EMBL/GenBank/DDBJ databases">
        <title>Genomic Encyclopedia of Type Strains, Phase IV (KMG-IV): sequencing the most valuable type-strain genomes for metagenomic binning, comparative biology and taxonomic classification.</title>
        <authorList>
            <person name="Goeker M."/>
        </authorList>
    </citation>
    <scope>NUCLEOTIDE SEQUENCE [LARGE SCALE GENOMIC DNA]</scope>
    <source>
        <strain evidence="1 2">DSM 23494</strain>
    </source>
</reference>
<accession>A0ABU0ABQ8</accession>
<dbReference type="Proteomes" id="UP001238088">
    <property type="component" value="Unassembled WGS sequence"/>
</dbReference>
<dbReference type="EMBL" id="JAUSUB010000002">
    <property type="protein sequence ID" value="MDQ0268688.1"/>
    <property type="molecule type" value="Genomic_DNA"/>
</dbReference>
<sequence>MDKSRIIALGNAVVPQQIYPILQYIKEINEMETQK</sequence>
<evidence type="ECO:0000313" key="1">
    <source>
        <dbReference type="EMBL" id="MDQ0268688.1"/>
    </source>
</evidence>
<name>A0ABU0ABQ8_9BACI</name>
<evidence type="ECO:0008006" key="3">
    <source>
        <dbReference type="Google" id="ProtNLM"/>
    </source>
</evidence>
<protein>
    <recommendedName>
        <fullName evidence="3">DNA (cytosine-5-)-methyltransferase</fullName>
    </recommendedName>
</protein>
<gene>
    <name evidence="1" type="ORF">J2S17_000557</name>
</gene>
<evidence type="ECO:0000313" key="2">
    <source>
        <dbReference type="Proteomes" id="UP001238088"/>
    </source>
</evidence>
<organism evidence="1 2">
    <name type="scientific">Cytobacillus purgationiresistens</name>
    <dbReference type="NCBI Taxonomy" id="863449"/>
    <lineage>
        <taxon>Bacteria</taxon>
        <taxon>Bacillati</taxon>
        <taxon>Bacillota</taxon>
        <taxon>Bacilli</taxon>
        <taxon>Bacillales</taxon>
        <taxon>Bacillaceae</taxon>
        <taxon>Cytobacillus</taxon>
    </lineage>
</organism>